<accession>A0AAD7ZEM7</accession>
<keyword evidence="3" id="KW-0812">Transmembrane</keyword>
<dbReference type="EMBL" id="JASPKZ010008823">
    <property type="protein sequence ID" value="KAJ9578955.1"/>
    <property type="molecule type" value="Genomic_DNA"/>
</dbReference>
<keyword evidence="5" id="KW-0472">Membrane</keyword>
<feature type="non-terminal residue" evidence="6">
    <location>
        <position position="1"/>
    </location>
</feature>
<evidence type="ECO:0000313" key="7">
    <source>
        <dbReference type="Proteomes" id="UP001233999"/>
    </source>
</evidence>
<keyword evidence="4" id="KW-1133">Transmembrane helix</keyword>
<dbReference type="GO" id="GO:0005886">
    <property type="term" value="C:plasma membrane"/>
    <property type="evidence" value="ECO:0007669"/>
    <property type="project" value="UniProtKB-SubCell"/>
</dbReference>
<evidence type="ECO:0000256" key="5">
    <source>
        <dbReference type="ARBA" id="ARBA00023136"/>
    </source>
</evidence>
<keyword evidence="7" id="KW-1185">Reference proteome</keyword>
<dbReference type="AlphaFoldDB" id="A0AAD7ZEM7"/>
<name>A0AAD7ZEM7_DIPPU</name>
<feature type="non-terminal residue" evidence="6">
    <location>
        <position position="160"/>
    </location>
</feature>
<evidence type="ECO:0000256" key="3">
    <source>
        <dbReference type="ARBA" id="ARBA00022692"/>
    </source>
</evidence>
<dbReference type="Pfam" id="PF08395">
    <property type="entry name" value="7tm_7"/>
    <property type="match status" value="1"/>
</dbReference>
<dbReference type="InterPro" id="IPR013604">
    <property type="entry name" value="7TM_chemorcpt"/>
</dbReference>
<sequence length="160" mass="18332">IPLKSMSFLRHVTTIFSAKKNDVGDFLIRHETTPFAFGLSSTVFLMQYGFCDRQIRTLCLFAVPKSVPKFWKLLNNSSILVKMSHDSGHFVLTRKRTKRKIFDSDSIFLLNSNMISKMKSPDQSVPLELFSLQLLHRKVQFTACGFFPLDFTLLYSIVGA</sequence>
<comment type="subcellular location">
    <subcellularLocation>
        <location evidence="1">Cell membrane</location>
        <topology evidence="1">Multi-pass membrane protein</topology>
    </subcellularLocation>
</comment>
<organism evidence="6 7">
    <name type="scientific">Diploptera punctata</name>
    <name type="common">Pacific beetle cockroach</name>
    <dbReference type="NCBI Taxonomy" id="6984"/>
    <lineage>
        <taxon>Eukaryota</taxon>
        <taxon>Metazoa</taxon>
        <taxon>Ecdysozoa</taxon>
        <taxon>Arthropoda</taxon>
        <taxon>Hexapoda</taxon>
        <taxon>Insecta</taxon>
        <taxon>Pterygota</taxon>
        <taxon>Neoptera</taxon>
        <taxon>Polyneoptera</taxon>
        <taxon>Dictyoptera</taxon>
        <taxon>Blattodea</taxon>
        <taxon>Blaberoidea</taxon>
        <taxon>Blaberidae</taxon>
        <taxon>Diplopterinae</taxon>
        <taxon>Diploptera</taxon>
    </lineage>
</organism>
<evidence type="ECO:0000256" key="4">
    <source>
        <dbReference type="ARBA" id="ARBA00022989"/>
    </source>
</evidence>
<reference evidence="6" key="2">
    <citation type="submission" date="2023-05" db="EMBL/GenBank/DDBJ databases">
        <authorList>
            <person name="Fouks B."/>
        </authorList>
    </citation>
    <scope>NUCLEOTIDE SEQUENCE</scope>
    <source>
        <strain evidence="6">Stay&amp;Tobe</strain>
        <tissue evidence="6">Testes</tissue>
    </source>
</reference>
<protein>
    <submittedName>
        <fullName evidence="6">Uncharacterized protein</fullName>
    </submittedName>
</protein>
<dbReference type="Proteomes" id="UP001233999">
    <property type="component" value="Unassembled WGS sequence"/>
</dbReference>
<comment type="caution">
    <text evidence="6">The sequence shown here is derived from an EMBL/GenBank/DDBJ whole genome shotgun (WGS) entry which is preliminary data.</text>
</comment>
<evidence type="ECO:0000256" key="1">
    <source>
        <dbReference type="ARBA" id="ARBA00004651"/>
    </source>
</evidence>
<keyword evidence="2" id="KW-1003">Cell membrane</keyword>
<dbReference type="GO" id="GO:0050909">
    <property type="term" value="P:sensory perception of taste"/>
    <property type="evidence" value="ECO:0007669"/>
    <property type="project" value="InterPro"/>
</dbReference>
<evidence type="ECO:0000256" key="2">
    <source>
        <dbReference type="ARBA" id="ARBA00022475"/>
    </source>
</evidence>
<gene>
    <name evidence="6" type="ORF">L9F63_024939</name>
</gene>
<reference evidence="6" key="1">
    <citation type="journal article" date="2023" name="IScience">
        <title>Live-bearing cockroach genome reveals convergent evolutionary mechanisms linked to viviparity in insects and beyond.</title>
        <authorList>
            <person name="Fouks B."/>
            <person name="Harrison M.C."/>
            <person name="Mikhailova A.A."/>
            <person name="Marchal E."/>
            <person name="English S."/>
            <person name="Carruthers M."/>
            <person name="Jennings E.C."/>
            <person name="Chiamaka E.L."/>
            <person name="Frigard R.A."/>
            <person name="Pippel M."/>
            <person name="Attardo G.M."/>
            <person name="Benoit J.B."/>
            <person name="Bornberg-Bauer E."/>
            <person name="Tobe S.S."/>
        </authorList>
    </citation>
    <scope>NUCLEOTIDE SEQUENCE</scope>
    <source>
        <strain evidence="6">Stay&amp;Tobe</strain>
    </source>
</reference>
<proteinExistence type="predicted"/>
<evidence type="ECO:0000313" key="6">
    <source>
        <dbReference type="EMBL" id="KAJ9578955.1"/>
    </source>
</evidence>